<evidence type="ECO:0000313" key="7">
    <source>
        <dbReference type="EMBL" id="QHT71988.1"/>
    </source>
</evidence>
<keyword evidence="5" id="KW-0812">Transmembrane</keyword>
<evidence type="ECO:0000256" key="5">
    <source>
        <dbReference type="SAM" id="Phobius"/>
    </source>
</evidence>
<keyword evidence="2 4" id="KW-0479">Metal-binding</keyword>
<dbReference type="PANTHER" id="PTHR33546:SF1">
    <property type="entry name" value="LARGE, MULTIFUNCTIONAL SECRETED PROTEIN"/>
    <property type="match status" value="1"/>
</dbReference>
<evidence type="ECO:0000313" key="8">
    <source>
        <dbReference type="Proteomes" id="UP000480178"/>
    </source>
</evidence>
<dbReference type="GO" id="GO:0009055">
    <property type="term" value="F:electron transfer activity"/>
    <property type="evidence" value="ECO:0007669"/>
    <property type="project" value="InterPro"/>
</dbReference>
<accession>A0A6C0GUU2</accession>
<dbReference type="InterPro" id="IPR055557">
    <property type="entry name" value="DUF7133"/>
</dbReference>
<dbReference type="Gene3D" id="1.10.760.10">
    <property type="entry name" value="Cytochrome c-like domain"/>
    <property type="match status" value="1"/>
</dbReference>
<dbReference type="InterPro" id="IPR009056">
    <property type="entry name" value="Cyt_c-like_dom"/>
</dbReference>
<name>A0A6C0GUU2_9BACT</name>
<evidence type="ECO:0000256" key="4">
    <source>
        <dbReference type="PROSITE-ProRule" id="PRU00433"/>
    </source>
</evidence>
<dbReference type="PROSITE" id="PS51007">
    <property type="entry name" value="CYTC"/>
    <property type="match status" value="1"/>
</dbReference>
<feature type="domain" description="Cytochrome c" evidence="6">
    <location>
        <begin position="880"/>
        <end position="1015"/>
    </location>
</feature>
<evidence type="ECO:0000256" key="2">
    <source>
        <dbReference type="ARBA" id="ARBA00022723"/>
    </source>
</evidence>
<dbReference type="Pfam" id="PF13646">
    <property type="entry name" value="HEAT_2"/>
    <property type="match status" value="1"/>
</dbReference>
<dbReference type="Pfam" id="PF00034">
    <property type="entry name" value="Cytochrom_C"/>
    <property type="match status" value="1"/>
</dbReference>
<sequence length="1174" mass="129739">MFSASIDEKKARDTKGISSSKLVVKVFTALISIPLIIFTTAMITQDNRMDDPDPETELASFQVSEGFEVTLFAAEPMVVKPIQMNWDAEGRLWVVSSTAYPHLKTGEEANDKIYVLEDTDGDGKADKSTIFAEGLLTPTGILPGDGGVYVANSTEILHLSDTDGDGKADKKRVVLKGFGTADTHHLIHTFRWGPEGKLYFNQSIYIYSHIETPMGVKRLEGGGVWQLQPKTLDLNIYAKGLINPWGLQFDRWGQSFLTDGAGNEGINYAFPGATFVTSPGAERLIRGLNPGQPKHSGLDVVSGRHMPESWLGSVITNDFRANRINRFTLQEQSSGYASKQVEDVLWTDHVAFRPVDILMGPDGAIYVADWYNPIIQHGEVDFHDPRRDQQHGRIWRITAKNRPLVKKTQLSKASVQALLETLKLPEDWARAQARQVLKERGAKEVIPALQKWTSRLDKKDPDYEHHLLEALWVQQSLDAVNEPLLLSLLNARNPHARAAGVRVLQQWHHKIANIATLLANAVKDDHPQVRLEAVIALRNLKTAEAARMALTALDYPMDEFLDYSLWYTMRELEPWVMERLKTQPEFLGNARQTAFALKSMNDPDAVTALVKLYQKNELPQEYQKDVLNSIAKWGKPADLNTLFDMAVTGYAAQNKNVSAQLAALAQAAQQREAKPDKDLNRIGSFIKSGDETLVIGALRLIGYWHLEEMRDQVSSLIAKKDKNIKRAALAALVNLDKNKAEKLLIDLASGKESIETKILATAQLVPLNVSESARLAGALLRNMPEQTDVSELFRAFLAQKQGVQLLAQELMAKKIPTPTAKAIRPSFDRQIPWGRNKNEDVQLMTQALEASGGVLPAQRMPQQLSKQDINRQAIEIRGNADYELGEAVFRKTNCVSCHAIGGAGGLIGPDLSSLGTSSPVETIINSVLYPSNSIKEGYELQKVVKKDGSELMGYLVSNGTSEIIMRDAGGKSVTIAKNQINTLEKVPGSLMPPGLTAGLEKEEFNNLIGFLSKLGESGNYRVPTAQFVRRWATIPASKDLAKKISAEGLEYLLKVNTTVPSIPVYSKVAGDLPVEELPIIEVNANKKYSVVKFDIEVLTKGNVTLLMNTATGISGWAGQTPLQFTGQRIMIEFTQGIHQITLVIDRAVRQKEPISVQLQESGNSGAQTRLIMGQ</sequence>
<keyword evidence="3 4" id="KW-0408">Iron</keyword>
<dbReference type="Gene3D" id="1.25.10.10">
    <property type="entry name" value="Leucine-rich Repeat Variant"/>
    <property type="match status" value="2"/>
</dbReference>
<dbReference type="Pfam" id="PF23500">
    <property type="entry name" value="DUF7133"/>
    <property type="match status" value="2"/>
</dbReference>
<dbReference type="GO" id="GO:0046872">
    <property type="term" value="F:metal ion binding"/>
    <property type="evidence" value="ECO:0007669"/>
    <property type="project" value="UniProtKB-KW"/>
</dbReference>
<proteinExistence type="predicted"/>
<dbReference type="SUPFAM" id="SSF46626">
    <property type="entry name" value="Cytochrome c"/>
    <property type="match status" value="1"/>
</dbReference>
<evidence type="ECO:0000256" key="3">
    <source>
        <dbReference type="ARBA" id="ARBA00023004"/>
    </source>
</evidence>
<keyword evidence="8" id="KW-1185">Reference proteome</keyword>
<dbReference type="InterPro" id="IPR036909">
    <property type="entry name" value="Cyt_c-like_dom_sf"/>
</dbReference>
<dbReference type="NCBIfam" id="TIGR02603">
    <property type="entry name" value="CxxCH_TIGR02603"/>
    <property type="match status" value="1"/>
</dbReference>
<feature type="transmembrane region" description="Helical" evidence="5">
    <location>
        <begin position="22"/>
        <end position="43"/>
    </location>
</feature>
<dbReference type="InterPro" id="IPR016024">
    <property type="entry name" value="ARM-type_fold"/>
</dbReference>
<dbReference type="InterPro" id="IPR013428">
    <property type="entry name" value="Membrane-bound_put_N"/>
</dbReference>
<evidence type="ECO:0000259" key="6">
    <source>
        <dbReference type="PROSITE" id="PS51007"/>
    </source>
</evidence>
<keyword evidence="1 4" id="KW-0349">Heme</keyword>
<dbReference type="InterPro" id="IPR011989">
    <property type="entry name" value="ARM-like"/>
</dbReference>
<evidence type="ECO:0000256" key="1">
    <source>
        <dbReference type="ARBA" id="ARBA00022617"/>
    </source>
</evidence>
<keyword evidence="5" id="KW-0472">Membrane</keyword>
<dbReference type="SUPFAM" id="SSF63829">
    <property type="entry name" value="Calcium-dependent phosphotriesterase"/>
    <property type="match status" value="1"/>
</dbReference>
<dbReference type="EMBL" id="CP048222">
    <property type="protein sequence ID" value="QHT71988.1"/>
    <property type="molecule type" value="Genomic_DNA"/>
</dbReference>
<protein>
    <submittedName>
        <fullName evidence="7">C-type cytochrome</fullName>
    </submittedName>
</protein>
<dbReference type="Proteomes" id="UP000480178">
    <property type="component" value="Chromosome"/>
</dbReference>
<dbReference type="AlphaFoldDB" id="A0A6C0GUU2"/>
<dbReference type="Gene3D" id="2.120.10.30">
    <property type="entry name" value="TolB, C-terminal domain"/>
    <property type="match status" value="1"/>
</dbReference>
<dbReference type="SUPFAM" id="SSF48371">
    <property type="entry name" value="ARM repeat"/>
    <property type="match status" value="2"/>
</dbReference>
<dbReference type="NCBIfam" id="TIGR02604">
    <property type="entry name" value="Piru_Ver_Nterm"/>
    <property type="match status" value="1"/>
</dbReference>
<dbReference type="PANTHER" id="PTHR33546">
    <property type="entry name" value="LARGE, MULTIFUNCTIONAL SECRETED PROTEIN-RELATED"/>
    <property type="match status" value="1"/>
</dbReference>
<dbReference type="GO" id="GO:0020037">
    <property type="term" value="F:heme binding"/>
    <property type="evidence" value="ECO:0007669"/>
    <property type="project" value="InterPro"/>
</dbReference>
<dbReference type="InterPro" id="IPR011042">
    <property type="entry name" value="6-blade_b-propeller_TolB-like"/>
</dbReference>
<reference evidence="7 8" key="1">
    <citation type="submission" date="2020-01" db="EMBL/GenBank/DDBJ databases">
        <authorList>
            <person name="Kim M.K."/>
        </authorList>
    </citation>
    <scope>NUCLEOTIDE SEQUENCE [LARGE SCALE GENOMIC DNA]</scope>
    <source>
        <strain evidence="7 8">172606-1</strain>
    </source>
</reference>
<keyword evidence="5" id="KW-1133">Transmembrane helix</keyword>
<dbReference type="InterPro" id="IPR013427">
    <property type="entry name" value="Haem-bd_dom_put"/>
</dbReference>
<dbReference type="KEGG" id="rhoz:GXP67_11940"/>
<organism evidence="7 8">
    <name type="scientific">Rhodocytophaga rosea</name>
    <dbReference type="NCBI Taxonomy" id="2704465"/>
    <lineage>
        <taxon>Bacteria</taxon>
        <taxon>Pseudomonadati</taxon>
        <taxon>Bacteroidota</taxon>
        <taxon>Cytophagia</taxon>
        <taxon>Cytophagales</taxon>
        <taxon>Rhodocytophagaceae</taxon>
        <taxon>Rhodocytophaga</taxon>
    </lineage>
</organism>
<gene>
    <name evidence="7" type="ORF">GXP67_11940</name>
</gene>